<name>A0ABT3RVD0_9BACT</name>
<keyword evidence="2" id="KW-1185">Reference proteome</keyword>
<reference evidence="1 2" key="1">
    <citation type="submission" date="2022-11" db="EMBL/GenBank/DDBJ databases">
        <title>The characterization of three novel Bacteroidetes species and genomic analysis of their roles in tidal elemental geochemical cycles.</title>
        <authorList>
            <person name="Ma K."/>
        </authorList>
    </citation>
    <scope>NUCLEOTIDE SEQUENCE [LARGE SCALE GENOMIC DNA]</scope>
    <source>
        <strain evidence="1 2">M17</strain>
    </source>
</reference>
<gene>
    <name evidence="1" type="ORF">OO013_17040</name>
</gene>
<comment type="caution">
    <text evidence="1">The sequence shown here is derived from an EMBL/GenBank/DDBJ whole genome shotgun (WGS) entry which is preliminary data.</text>
</comment>
<organism evidence="1 2">
    <name type="scientific">Mangrovivirga halotolerans</name>
    <dbReference type="NCBI Taxonomy" id="2993936"/>
    <lineage>
        <taxon>Bacteria</taxon>
        <taxon>Pseudomonadati</taxon>
        <taxon>Bacteroidota</taxon>
        <taxon>Cytophagia</taxon>
        <taxon>Cytophagales</taxon>
        <taxon>Mangrovivirgaceae</taxon>
        <taxon>Mangrovivirga</taxon>
    </lineage>
</organism>
<dbReference type="Gene3D" id="3.10.450.50">
    <property type="match status" value="1"/>
</dbReference>
<dbReference type="SUPFAM" id="SSF54427">
    <property type="entry name" value="NTF2-like"/>
    <property type="match status" value="1"/>
</dbReference>
<evidence type="ECO:0000313" key="2">
    <source>
        <dbReference type="Proteomes" id="UP001209885"/>
    </source>
</evidence>
<dbReference type="RefSeq" id="WP_266058188.1">
    <property type="nucleotide sequence ID" value="NZ_JAPFQN010000010.1"/>
</dbReference>
<dbReference type="PANTHER" id="PTHR38436:SF1">
    <property type="entry name" value="ESTER CYCLASE"/>
    <property type="match status" value="1"/>
</dbReference>
<dbReference type="PANTHER" id="PTHR38436">
    <property type="entry name" value="POLYKETIDE CYCLASE SNOAL-LIKE DOMAIN"/>
    <property type="match status" value="1"/>
</dbReference>
<accession>A0ABT3RVD0</accession>
<dbReference type="Proteomes" id="UP001209885">
    <property type="component" value="Unassembled WGS sequence"/>
</dbReference>
<proteinExistence type="predicted"/>
<protein>
    <submittedName>
        <fullName evidence="1">Ester cyclase</fullName>
    </submittedName>
</protein>
<evidence type="ECO:0000313" key="1">
    <source>
        <dbReference type="EMBL" id="MCX2745590.1"/>
    </source>
</evidence>
<dbReference type="InterPro" id="IPR009959">
    <property type="entry name" value="Cyclase_SnoaL-like"/>
</dbReference>
<dbReference type="Pfam" id="PF07366">
    <property type="entry name" value="SnoaL"/>
    <property type="match status" value="1"/>
</dbReference>
<dbReference type="EMBL" id="JAPFQN010000010">
    <property type="protein sequence ID" value="MCX2745590.1"/>
    <property type="molecule type" value="Genomic_DNA"/>
</dbReference>
<sequence>MNEESNSKKKLVQDYIEHVINTGQIQNITEFISQDYTEEYNGQRYVLGISGAIKHVEGVRETYPDLKLKIEKQICEGNWVATYYIMNGTHQGEWMNIKPTNEKIMIYGINLDKVINNKIVEHCGAANLLEPLIKSGAIQIVKK</sequence>
<dbReference type="InterPro" id="IPR032710">
    <property type="entry name" value="NTF2-like_dom_sf"/>
</dbReference>